<feature type="region of interest" description="Disordered" evidence="1">
    <location>
        <begin position="122"/>
        <end position="156"/>
    </location>
</feature>
<organism evidence="2 3">
    <name type="scientific">Mya arenaria</name>
    <name type="common">Soft-shell clam</name>
    <dbReference type="NCBI Taxonomy" id="6604"/>
    <lineage>
        <taxon>Eukaryota</taxon>
        <taxon>Metazoa</taxon>
        <taxon>Spiralia</taxon>
        <taxon>Lophotrochozoa</taxon>
        <taxon>Mollusca</taxon>
        <taxon>Bivalvia</taxon>
        <taxon>Autobranchia</taxon>
        <taxon>Heteroconchia</taxon>
        <taxon>Euheterodonta</taxon>
        <taxon>Imparidentia</taxon>
        <taxon>Neoheterodontei</taxon>
        <taxon>Myida</taxon>
        <taxon>Myoidea</taxon>
        <taxon>Myidae</taxon>
        <taxon>Mya</taxon>
    </lineage>
</organism>
<feature type="region of interest" description="Disordered" evidence="1">
    <location>
        <begin position="244"/>
        <end position="269"/>
    </location>
</feature>
<feature type="region of interest" description="Disordered" evidence="1">
    <location>
        <begin position="392"/>
        <end position="424"/>
    </location>
</feature>
<feature type="compositionally biased region" description="Basic and acidic residues" evidence="1">
    <location>
        <begin position="260"/>
        <end position="269"/>
    </location>
</feature>
<feature type="compositionally biased region" description="Low complexity" evidence="1">
    <location>
        <begin position="45"/>
        <end position="57"/>
    </location>
</feature>
<feature type="compositionally biased region" description="Polar residues" evidence="1">
    <location>
        <begin position="392"/>
        <end position="403"/>
    </location>
</feature>
<evidence type="ECO:0000256" key="1">
    <source>
        <dbReference type="SAM" id="MobiDB-lite"/>
    </source>
</evidence>
<reference evidence="2" key="1">
    <citation type="submission" date="2022-11" db="EMBL/GenBank/DDBJ databases">
        <title>Centuries of genome instability and evolution in soft-shell clam transmissible cancer (bioRxiv).</title>
        <authorList>
            <person name="Hart S.F.M."/>
            <person name="Yonemitsu M.A."/>
            <person name="Giersch R.M."/>
            <person name="Beal B.F."/>
            <person name="Arriagada G."/>
            <person name="Davis B.W."/>
            <person name="Ostrander E.A."/>
            <person name="Goff S.P."/>
            <person name="Metzger M.J."/>
        </authorList>
    </citation>
    <scope>NUCLEOTIDE SEQUENCE</scope>
    <source>
        <strain evidence="2">MELC-2E11</strain>
        <tissue evidence="2">Siphon/mantle</tissue>
    </source>
</reference>
<keyword evidence="3" id="KW-1185">Reference proteome</keyword>
<accession>A0ABY7G001</accession>
<evidence type="ECO:0000313" key="3">
    <source>
        <dbReference type="Proteomes" id="UP001164746"/>
    </source>
</evidence>
<feature type="compositionally biased region" description="Polar residues" evidence="1">
    <location>
        <begin position="35"/>
        <end position="44"/>
    </location>
</feature>
<evidence type="ECO:0000313" key="2">
    <source>
        <dbReference type="EMBL" id="WAR27790.1"/>
    </source>
</evidence>
<proteinExistence type="predicted"/>
<dbReference type="EMBL" id="CP111026">
    <property type="protein sequence ID" value="WAR27790.1"/>
    <property type="molecule type" value="Genomic_DNA"/>
</dbReference>
<protein>
    <submittedName>
        <fullName evidence="2">Uncharacterized protein</fullName>
    </submittedName>
</protein>
<sequence>MDRWPDIPPPPDPNVIFEQFRLDLPPTPGLINPGEQLSNNATDLGQNKNQQAKQQGQFMSQNWQQQDFTTGSGYQYPQERSTFQQMQHFGPPTNFNNAGVPSQYHTFTDDPVDSSRVNVDNENVAEKSDGNQWYDPLQASGDDMSISDYSDQEREDHTTMPTVIDYQHGKVSIVPEYGSEICMGPQFQKDVHKAKIVDQHGQADNDIEYEADMNNPLHFQKEEHEPKTVEDFYTKAKMLLPLGKDHQAETKSNKQLQKVKQTDNESPEKTNELKLVTENVIKELAASVNLLSKLQEAKKVHVPEVEKVTCTDKSAGEWTKEKDKPREVKKEVVEKQHAVTEVHSEITDDSDGDPEHVQAQIFLGNLAPSTTLEEIQQPDNFLPWSISELETLQGQGQEDTTPSGAKGTSEVAGCSEPTRSKEKETIPSLYQDLVIIGRQHGQEQLEIECAHYVARNVPKGETINVVQCDKKLPAEDAVDLDLESIQYVTEVLKRKKGETIYVCGLCHCVNFNAHIFGHVTGYKHRMKFFEVCKPEVHKIIKDANLTGLKELKSVCLRAAQAIEESDGLSQVLTITEAQKILLEARYGPMIQYRPPKSKQTEVLVVAPKLEGKRGPSTPGPFPVVSLETDIFKMKVTGEMLQKLGLIQAAQPVEYKESLDQDVHLYKYLQENSLMDSPLPGSTPSTRKEEANKTVAMVDEPIRPRVFDIIRRNSSLHLMTEYQNAVNQAEKPRFDCRLCNVKLTCDSVYSHLIGDRHVTTYMEKHHNILSDAVKERPERLDMYGRWLDASGPRKVTVVQISGYNARQEPLYTYPKHIEDTEYVSPYAGMYTLKYIETTTDAINSIQPKPRKNSGTDGKQLTQAISKDQGLAQVNEFQQPDFTVDPWYMCYICKIKVTWPDILQHVTSQDHRLLYMMKNYQYIYKLATGYDPEKKSVAEYAMQIQNTEGAMKKTISVFLELKTDEEALKCSDNS</sequence>
<feature type="region of interest" description="Disordered" evidence="1">
    <location>
        <begin position="25"/>
        <end position="76"/>
    </location>
</feature>
<name>A0ABY7G001_MYAAR</name>
<gene>
    <name evidence="2" type="ORF">MAR_013494</name>
</gene>
<dbReference type="Proteomes" id="UP001164746">
    <property type="component" value="Chromosome 15"/>
</dbReference>
<feature type="compositionally biased region" description="Polar residues" evidence="1">
    <location>
        <begin position="58"/>
        <end position="76"/>
    </location>
</feature>